<dbReference type="Pfam" id="PF03456">
    <property type="entry name" value="uDENN"/>
    <property type="match status" value="1"/>
</dbReference>
<dbReference type="InterPro" id="IPR043153">
    <property type="entry name" value="DENN_C"/>
</dbReference>
<reference evidence="8" key="1">
    <citation type="submission" date="2021-02" db="EMBL/GenBank/DDBJ databases">
        <authorList>
            <person name="Nowell W R."/>
        </authorList>
    </citation>
    <scope>NUCLEOTIDE SEQUENCE</scope>
</reference>
<dbReference type="SMART" id="SM00799">
    <property type="entry name" value="DENN"/>
    <property type="match status" value="1"/>
</dbReference>
<feature type="transmembrane region" description="Helical" evidence="5">
    <location>
        <begin position="116"/>
        <end position="136"/>
    </location>
</feature>
<dbReference type="InterPro" id="IPR005112">
    <property type="entry name" value="dDENN_dom"/>
</dbReference>
<feature type="domain" description="UDENN" evidence="6">
    <location>
        <begin position="1"/>
        <end position="533"/>
    </location>
</feature>
<evidence type="ECO:0000256" key="2">
    <source>
        <dbReference type="ARBA" id="ARBA00022737"/>
    </source>
</evidence>
<feature type="non-terminal residue" evidence="8">
    <location>
        <position position="850"/>
    </location>
</feature>
<dbReference type="InterPro" id="IPR001194">
    <property type="entry name" value="cDENN_dom"/>
</dbReference>
<dbReference type="EMBL" id="CAJNOG010003093">
    <property type="protein sequence ID" value="CAF1525244.1"/>
    <property type="molecule type" value="Genomic_DNA"/>
</dbReference>
<dbReference type="Gene3D" id="3.40.50.11500">
    <property type="match status" value="1"/>
</dbReference>
<dbReference type="GO" id="GO:0016020">
    <property type="term" value="C:membrane"/>
    <property type="evidence" value="ECO:0007669"/>
    <property type="project" value="UniProtKB-SubCell"/>
</dbReference>
<keyword evidence="2" id="KW-0677">Repeat</keyword>
<dbReference type="SMART" id="SM00800">
    <property type="entry name" value="uDENN"/>
    <property type="match status" value="1"/>
</dbReference>
<evidence type="ECO:0000259" key="6">
    <source>
        <dbReference type="PROSITE" id="PS50211"/>
    </source>
</evidence>
<keyword evidence="5" id="KW-1133">Transmembrane helix</keyword>
<dbReference type="Pfam" id="PF03455">
    <property type="entry name" value="dDENN"/>
    <property type="match status" value="1"/>
</dbReference>
<proteinExistence type="predicted"/>
<protein>
    <recommendedName>
        <fullName evidence="10">DENN domain-containing protein 5B</fullName>
    </recommendedName>
</protein>
<dbReference type="PANTHER" id="PTHR46070">
    <property type="entry name" value="PINSTRIPE, ISOFORM A"/>
    <property type="match status" value="1"/>
</dbReference>
<dbReference type="InterPro" id="IPR037213">
    <property type="entry name" value="Run_dom_sf"/>
</dbReference>
<dbReference type="Pfam" id="PF02141">
    <property type="entry name" value="DENN"/>
    <property type="match status" value="1"/>
</dbReference>
<keyword evidence="5" id="KW-0812">Transmembrane</keyword>
<comment type="caution">
    <text evidence="8">The sequence shown here is derived from an EMBL/GenBank/DDBJ whole genome shotgun (WGS) entry which is preliminary data.</text>
</comment>
<evidence type="ECO:0000259" key="7">
    <source>
        <dbReference type="PROSITE" id="PS50826"/>
    </source>
</evidence>
<evidence type="ECO:0008006" key="10">
    <source>
        <dbReference type="Google" id="ProtNLM"/>
    </source>
</evidence>
<keyword evidence="3 5" id="KW-0472">Membrane</keyword>
<comment type="subcellular location">
    <subcellularLocation>
        <location evidence="1">Membrane</location>
    </subcellularLocation>
</comment>
<evidence type="ECO:0000256" key="1">
    <source>
        <dbReference type="ARBA" id="ARBA00004370"/>
    </source>
</evidence>
<dbReference type="AlphaFoldDB" id="A0A815UTN9"/>
<dbReference type="InterPro" id="IPR005113">
    <property type="entry name" value="uDENN_dom"/>
</dbReference>
<organism evidence="8 9">
    <name type="scientific">Adineta steineri</name>
    <dbReference type="NCBI Taxonomy" id="433720"/>
    <lineage>
        <taxon>Eukaryota</taxon>
        <taxon>Metazoa</taxon>
        <taxon>Spiralia</taxon>
        <taxon>Gnathifera</taxon>
        <taxon>Rotifera</taxon>
        <taxon>Eurotatoria</taxon>
        <taxon>Bdelloidea</taxon>
        <taxon>Adinetida</taxon>
        <taxon>Adinetidae</taxon>
        <taxon>Adineta</taxon>
    </lineage>
</organism>
<name>A0A815UTN9_9BILA</name>
<evidence type="ECO:0000256" key="5">
    <source>
        <dbReference type="SAM" id="Phobius"/>
    </source>
</evidence>
<evidence type="ECO:0000256" key="3">
    <source>
        <dbReference type="ARBA" id="ARBA00023136"/>
    </source>
</evidence>
<dbReference type="Gene3D" id="3.30.450.200">
    <property type="match status" value="1"/>
</dbReference>
<dbReference type="PANTHER" id="PTHR46070:SF1">
    <property type="entry name" value="PINSTRIPE, ISOFORM A"/>
    <property type="match status" value="1"/>
</dbReference>
<accession>A0A815UTN9</accession>
<dbReference type="InterPro" id="IPR047278">
    <property type="entry name" value="DEN5A/B"/>
</dbReference>
<dbReference type="PROSITE" id="PS50211">
    <property type="entry name" value="DENN"/>
    <property type="match status" value="1"/>
</dbReference>
<evidence type="ECO:0000256" key="4">
    <source>
        <dbReference type="SAM" id="MobiDB-lite"/>
    </source>
</evidence>
<evidence type="ECO:0000313" key="9">
    <source>
        <dbReference type="Proteomes" id="UP000663845"/>
    </source>
</evidence>
<dbReference type="InterPro" id="IPR037516">
    <property type="entry name" value="Tripartite_DENN"/>
</dbReference>
<dbReference type="SUPFAM" id="SSF140741">
    <property type="entry name" value="RUN domain-like"/>
    <property type="match status" value="1"/>
</dbReference>
<dbReference type="InterPro" id="IPR004012">
    <property type="entry name" value="Run_dom"/>
</dbReference>
<dbReference type="Gene3D" id="1.20.58.900">
    <property type="match status" value="1"/>
</dbReference>
<gene>
    <name evidence="8" type="ORF">JYZ213_LOCUS44810</name>
</gene>
<feature type="region of interest" description="Disordered" evidence="4">
    <location>
        <begin position="292"/>
        <end position="317"/>
    </location>
</feature>
<dbReference type="PROSITE" id="PS50826">
    <property type="entry name" value="RUN"/>
    <property type="match status" value="1"/>
</dbReference>
<dbReference type="Proteomes" id="UP000663845">
    <property type="component" value="Unassembled WGS sequence"/>
</dbReference>
<dbReference type="GO" id="GO:0031267">
    <property type="term" value="F:small GTPase binding"/>
    <property type="evidence" value="ECO:0007669"/>
    <property type="project" value="InterPro"/>
</dbReference>
<sequence>LNPFQCSYRGRVLYHYPNEVLNNPFDEDAISRLSMPDGVSIRLNSPDPPTTHPFLITRLDGTRYYGVALTFYEQLNNNDDEIYTENSSSTAFISLNRLIENYNRTSRHQQRRSSSLIIYASKVICLIGPLAHYSTFKRILELLYRMTIEHDLLGLPFEAHLYNILHELHIPSPSLSHSVLKFNVGERQLTVWQPSINDDDLPLLDFNLLEFFSLLGVEGVIDLVTCALLEHQIILKSSDYTRLMLVAECLTALLFPFQWTLLYVPIVFTAALVCLDVPVPAIMGLRINKSNANKDNDNDGDNNADDDDDDGYSDTSDDANFEVQRCVVHIDTGRIQLPDDMPRFPDRSCFRSELHDILSRFDNYFNRDLTTVDYLKKQRRIQGSEDWTHVDNQQIKNESKDEPSQALTRLSAIAKRAGIVLNNNEDDNSNEPLCLFNEFEINQISANNCLRSSFVNRFAQLFSQMDAFICYPPSGKYANIDQWLAQRSTTKNFDRTMFIADQPKPHVPFLLAFMETQSFVSFVDSKIAARFNEDNLCFGLTHKHLQFFSDRIRLYRDRRDLTYQPCTSIDLIDNRTRLRFTSPFPSSLIIVNASIVRPLNTSISTSNNCYLFENLNGNILESSASVAVNISSPLSSGISKRNSRLTRSFQKNQSNQQADDIYELLGRSINQLVKYFDDPEKKRGLITPILCGEDGLVNALEKTLSYGLKKPTSNLSFFGGGRKRYVWDFLIKVCDEYDARRSQWQRSEREKAIICYINGVRSIEKALATFGKDGRFQSWCCFACKLHLLSDWFRLLSQCSDACLTQFYDPLNNCFRQKKLNQFINNILEPVKDFDFAHLEPALLKGLAGV</sequence>
<dbReference type="GO" id="GO:0005085">
    <property type="term" value="F:guanyl-nucleotide exchange factor activity"/>
    <property type="evidence" value="ECO:0007669"/>
    <property type="project" value="InterPro"/>
</dbReference>
<evidence type="ECO:0000313" key="8">
    <source>
        <dbReference type="EMBL" id="CAF1525244.1"/>
    </source>
</evidence>
<dbReference type="Pfam" id="PF02759">
    <property type="entry name" value="RUN"/>
    <property type="match status" value="1"/>
</dbReference>
<feature type="compositionally biased region" description="Acidic residues" evidence="4">
    <location>
        <begin position="298"/>
        <end position="317"/>
    </location>
</feature>
<feature type="domain" description="RUN" evidence="7">
    <location>
        <begin position="687"/>
        <end position="844"/>
    </location>
</feature>